<dbReference type="KEGG" id="salf:SMD44_p10054"/>
<reference evidence="1 2" key="1">
    <citation type="submission" date="2017-10" db="EMBL/GenBank/DDBJ databases">
        <title>Streptomyces alboflavus Genome sequencing and assembly.</title>
        <authorList>
            <person name="Wang Y."/>
            <person name="Du B."/>
            <person name="Ding Y."/>
            <person name="Liu H."/>
            <person name="Hou Q."/>
            <person name="Liu K."/>
            <person name="Wang C."/>
            <person name="Yao L."/>
        </authorList>
    </citation>
    <scope>NUCLEOTIDE SEQUENCE [LARGE SCALE GENOMIC DNA]</scope>
    <source>
        <strain evidence="1 2">MDJK44</strain>
        <plasmid evidence="2">Plasmid pmdjk44.1</plasmid>
    </source>
</reference>
<keyword evidence="1" id="KW-0614">Plasmid</keyword>
<protein>
    <submittedName>
        <fullName evidence="1">Uncharacterized protein</fullName>
    </submittedName>
</protein>
<dbReference type="AlphaFoldDB" id="A0A291W3S5"/>
<evidence type="ECO:0000313" key="1">
    <source>
        <dbReference type="EMBL" id="ATM24553.1"/>
    </source>
</evidence>
<dbReference type="RefSeq" id="WP_100112397.1">
    <property type="nucleotide sequence ID" value="NZ_CP023976.1"/>
</dbReference>
<gene>
    <name evidence="1" type="ORF">SMD44_p10054</name>
</gene>
<sequence>MPLDQPLTTDIHETIIILPRGGIHAQGLIHEGPQPPSALIDGVCHPLQAAAARQGRPFRLSIAHPAGRVEHHQITADGTIHPEQPRTPDAQAIDPIWGQGIPEESGLLEHVRAAQRAGKWSAARQAAHRATQHLTAQHGREHPYAAMGLELQAHFALQAEDNTTAASLSTEAALAIHRLDGPPVQCRFHLANAVAAWLHSDRDTRPGGPGYTIAHALIRVTPNDHAALAALLRRLTKDRP</sequence>
<dbReference type="OrthoDB" id="4181801at2"/>
<evidence type="ECO:0000313" key="2">
    <source>
        <dbReference type="Proteomes" id="UP000195880"/>
    </source>
</evidence>
<proteinExistence type="predicted"/>
<accession>A0A291W3S5</accession>
<geneLocation type="plasmid" evidence="2">
    <name>pmdjk44.1</name>
</geneLocation>
<name>A0A291W3S5_9ACTN</name>
<keyword evidence="2" id="KW-1185">Reference proteome</keyword>
<dbReference type="EMBL" id="CP023976">
    <property type="protein sequence ID" value="ATM24553.1"/>
    <property type="molecule type" value="Genomic_DNA"/>
</dbReference>
<organism evidence="1 2">
    <name type="scientific">Streptomyces alboflavus</name>
    <dbReference type="NCBI Taxonomy" id="67267"/>
    <lineage>
        <taxon>Bacteria</taxon>
        <taxon>Bacillati</taxon>
        <taxon>Actinomycetota</taxon>
        <taxon>Actinomycetes</taxon>
        <taxon>Kitasatosporales</taxon>
        <taxon>Streptomycetaceae</taxon>
        <taxon>Streptomyces</taxon>
    </lineage>
</organism>
<dbReference type="Proteomes" id="UP000195880">
    <property type="component" value="Plasmid pMDJK44.1"/>
</dbReference>